<comment type="catalytic activity">
    <reaction evidence="4">
        <text>Hydrolysis of (1-&gt;4)-beta-linkages between N-acetylmuramic acid and N-acetyl-D-glucosamine residues in a peptidoglycan and between N-acetyl-D-glucosamine residues in chitodextrins.</text>
        <dbReference type="EC" id="3.2.1.17"/>
    </reaction>
</comment>
<dbReference type="EC" id="3.2.1.17" evidence="4"/>
<reference evidence="5" key="2">
    <citation type="submission" date="2007-10" db="EMBL/GenBank/DDBJ databases">
        <authorList>
            <person name="Myers G.S."/>
        </authorList>
    </citation>
    <scope>NUCLEOTIDE SEQUENCE [LARGE SCALE GENOMIC DNA]</scope>
</reference>
<comment type="caution">
    <text evidence="5">The sequence shown here is derived from an EMBL/GenBank/DDBJ whole genome shotgun (WGS) entry which is preliminary data.</text>
</comment>
<dbReference type="PANTHER" id="PTHR34135:SF2">
    <property type="entry name" value="LYSOZYME"/>
    <property type="match status" value="1"/>
</dbReference>
<organism evidence="5 6">
    <name type="scientific">Rickettsiella grylli</name>
    <dbReference type="NCBI Taxonomy" id="59196"/>
    <lineage>
        <taxon>Bacteria</taxon>
        <taxon>Pseudomonadati</taxon>
        <taxon>Pseudomonadota</taxon>
        <taxon>Gammaproteobacteria</taxon>
        <taxon>Legionellales</taxon>
        <taxon>Coxiellaceae</taxon>
        <taxon>Rickettsiella</taxon>
    </lineage>
</organism>
<dbReference type="SUPFAM" id="SSF51445">
    <property type="entry name" value="(Trans)glycosidases"/>
    <property type="match status" value="1"/>
</dbReference>
<dbReference type="eggNOG" id="COG3757">
    <property type="taxonomic scope" value="Bacteria"/>
</dbReference>
<keyword evidence="6" id="KW-1185">Reference proteome</keyword>
<gene>
    <name evidence="5" type="ORF">RICGR_0546</name>
</gene>
<dbReference type="InterPro" id="IPR002053">
    <property type="entry name" value="Glyco_hydro_25"/>
</dbReference>
<evidence type="ECO:0000313" key="5">
    <source>
        <dbReference type="EMBL" id="EDP45892.1"/>
    </source>
</evidence>
<dbReference type="Pfam" id="PF01183">
    <property type="entry name" value="Glyco_hydro_25"/>
    <property type="match status" value="1"/>
</dbReference>
<evidence type="ECO:0000256" key="4">
    <source>
        <dbReference type="RuleBase" id="RU361176"/>
    </source>
</evidence>
<evidence type="ECO:0000256" key="2">
    <source>
        <dbReference type="ARBA" id="ARBA00022801"/>
    </source>
</evidence>
<dbReference type="STRING" id="59196.RICGR_0546"/>
<comment type="similarity">
    <text evidence="1 4">Belongs to the glycosyl hydrolase 25 family.</text>
</comment>
<accession>A8PLV5</accession>
<dbReference type="InterPro" id="IPR008270">
    <property type="entry name" value="Glyco_hydro_25_AS"/>
</dbReference>
<dbReference type="InterPro" id="IPR017853">
    <property type="entry name" value="GH"/>
</dbReference>
<name>A8PLV5_9COXI</name>
<evidence type="ECO:0000256" key="3">
    <source>
        <dbReference type="ARBA" id="ARBA00023295"/>
    </source>
</evidence>
<keyword evidence="3 4" id="KW-0326">Glycosidase</keyword>
<evidence type="ECO:0000256" key="1">
    <source>
        <dbReference type="ARBA" id="ARBA00010646"/>
    </source>
</evidence>
<dbReference type="PROSITE" id="PS00953">
    <property type="entry name" value="GLYCOSYL_HYDROL_F25_1"/>
    <property type="match status" value="1"/>
</dbReference>
<dbReference type="PROSITE" id="PS51904">
    <property type="entry name" value="GLYCOSYL_HYDROL_F25_2"/>
    <property type="match status" value="1"/>
</dbReference>
<proteinExistence type="inferred from homology"/>
<dbReference type="Proteomes" id="UP000054075">
    <property type="component" value="Unassembled WGS sequence"/>
</dbReference>
<reference evidence="5" key="1">
    <citation type="submission" date="2006-04" db="EMBL/GenBank/DDBJ databases">
        <authorList>
            <person name="Seshadri R."/>
            <person name="Federici B.A."/>
        </authorList>
    </citation>
    <scope>NUCLEOTIDE SEQUENCE [LARGE SCALE GENOMIC DNA]</scope>
</reference>
<dbReference type="EMBL" id="AAQJ02000001">
    <property type="protein sequence ID" value="EDP45892.1"/>
    <property type="molecule type" value="Genomic_DNA"/>
</dbReference>
<dbReference type="GO" id="GO:0016998">
    <property type="term" value="P:cell wall macromolecule catabolic process"/>
    <property type="evidence" value="ECO:0007669"/>
    <property type="project" value="InterPro"/>
</dbReference>
<dbReference type="GO" id="GO:0016052">
    <property type="term" value="P:carbohydrate catabolic process"/>
    <property type="evidence" value="ECO:0007669"/>
    <property type="project" value="TreeGrafter"/>
</dbReference>
<dbReference type="InterPro" id="IPR018077">
    <property type="entry name" value="Glyco_hydro_fam25_subgr"/>
</dbReference>
<dbReference type="OrthoDB" id="9798192at2"/>
<dbReference type="AlphaFoldDB" id="A8PLV5"/>
<dbReference type="GO" id="GO:0009253">
    <property type="term" value="P:peptidoglycan catabolic process"/>
    <property type="evidence" value="ECO:0007669"/>
    <property type="project" value="InterPro"/>
</dbReference>
<protein>
    <recommendedName>
        <fullName evidence="4">Lysozyme</fullName>
        <ecNumber evidence="4">3.2.1.17</ecNumber>
    </recommendedName>
</protein>
<dbReference type="SMART" id="SM00641">
    <property type="entry name" value="Glyco_25"/>
    <property type="match status" value="1"/>
</dbReference>
<dbReference type="GO" id="GO:0003796">
    <property type="term" value="F:lysozyme activity"/>
    <property type="evidence" value="ECO:0007669"/>
    <property type="project" value="UniProtKB-EC"/>
</dbReference>
<evidence type="ECO:0000313" key="6">
    <source>
        <dbReference type="Proteomes" id="UP000054075"/>
    </source>
</evidence>
<dbReference type="PANTHER" id="PTHR34135">
    <property type="entry name" value="LYSOZYME"/>
    <property type="match status" value="1"/>
</dbReference>
<keyword evidence="2 4" id="KW-0378">Hydrolase</keyword>
<sequence>MGSIFIKGKTMKTLEKNNYEKGVDVSKWQGNIKWNEVINDGIKHAFIKMTEGGTYTDPQFVANWNAAKKTGISVGAYHYFRGASSTPEEQTENIRKNLTSIAFDTTKDWLAIDVEKRGNESVTPDAMADNLQNLLTRIKRDVLPNFDVIIYCSSGYWDSGVNWKKYDFSVHRLWVAHWNVEKPRLPKTWDKPGTTWFWWQHSSKGHVQGIQGEVDLDWVNTPSTNSYCSIL</sequence>
<dbReference type="Gene3D" id="3.20.20.80">
    <property type="entry name" value="Glycosidases"/>
    <property type="match status" value="1"/>
</dbReference>
<dbReference type="CDD" id="cd00599">
    <property type="entry name" value="GH25_muramidase"/>
    <property type="match status" value="1"/>
</dbReference>